<dbReference type="Gene3D" id="3.40.50.1100">
    <property type="match status" value="2"/>
</dbReference>
<dbReference type="Pfam" id="PF00291">
    <property type="entry name" value="PALP"/>
    <property type="match status" value="1"/>
</dbReference>
<dbReference type="Gene3D" id="3.90.1380.10">
    <property type="entry name" value="Threonine synthase, N-terminal domain"/>
    <property type="match status" value="1"/>
</dbReference>
<dbReference type="EMBL" id="CP041186">
    <property type="protein sequence ID" value="QDG51034.1"/>
    <property type="molecule type" value="Genomic_DNA"/>
</dbReference>
<organism evidence="15 16">
    <name type="scientific">Persicimonas caeni</name>
    <dbReference type="NCBI Taxonomy" id="2292766"/>
    <lineage>
        <taxon>Bacteria</taxon>
        <taxon>Deltaproteobacteria</taxon>
        <taxon>Bradymonadales</taxon>
        <taxon>Bradymonadaceae</taxon>
        <taxon>Persicimonas</taxon>
    </lineage>
</organism>
<dbReference type="RefSeq" id="WP_141197523.1">
    <property type="nucleotide sequence ID" value="NZ_CP041186.1"/>
</dbReference>
<reference evidence="15 16" key="1">
    <citation type="submission" date="2019-06" db="EMBL/GenBank/DDBJ databases">
        <title>Persicimonas caeni gen. nov., sp. nov., a predatory bacterium isolated from solar saltern.</title>
        <authorList>
            <person name="Wang S."/>
        </authorList>
    </citation>
    <scope>NUCLEOTIDE SEQUENCE [LARGE SCALE GENOMIC DNA]</scope>
    <source>
        <strain evidence="15 16">YN101</strain>
    </source>
</reference>
<evidence type="ECO:0000256" key="4">
    <source>
        <dbReference type="ARBA" id="ARBA00013028"/>
    </source>
</evidence>
<comment type="cofactor">
    <cofactor evidence="1 12">
        <name>pyridoxal 5'-phosphate</name>
        <dbReference type="ChEBI" id="CHEBI:597326"/>
    </cofactor>
</comment>
<dbReference type="SUPFAM" id="SSF53686">
    <property type="entry name" value="Tryptophan synthase beta subunit-like PLP-dependent enzymes"/>
    <property type="match status" value="1"/>
</dbReference>
<dbReference type="NCBIfam" id="TIGR00260">
    <property type="entry name" value="thrC"/>
    <property type="match status" value="1"/>
</dbReference>
<evidence type="ECO:0000313" key="15">
    <source>
        <dbReference type="EMBL" id="QDG51034.1"/>
    </source>
</evidence>
<evidence type="ECO:0000256" key="3">
    <source>
        <dbReference type="ARBA" id="ARBA00005517"/>
    </source>
</evidence>
<comment type="similarity">
    <text evidence="3">Belongs to the threonine synthase family.</text>
</comment>
<evidence type="ECO:0000256" key="12">
    <source>
        <dbReference type="PIRSR" id="PIRSR604450-51"/>
    </source>
</evidence>
<gene>
    <name evidence="15" type="primary">thrC</name>
    <name evidence="15" type="ORF">FIV42_09905</name>
</gene>
<evidence type="ECO:0000256" key="10">
    <source>
        <dbReference type="ARBA" id="ARBA00049144"/>
    </source>
</evidence>
<evidence type="ECO:0000256" key="9">
    <source>
        <dbReference type="ARBA" id="ARBA00023239"/>
    </source>
</evidence>
<feature type="domain" description="Tryptophan synthase beta chain-like PALP" evidence="13">
    <location>
        <begin position="94"/>
        <end position="362"/>
    </location>
</feature>
<dbReference type="EC" id="4.2.3.1" evidence="4 11"/>
<dbReference type="PROSITE" id="PS00165">
    <property type="entry name" value="DEHYDRATASE_SER_THR"/>
    <property type="match status" value="1"/>
</dbReference>
<dbReference type="GO" id="GO:0009088">
    <property type="term" value="P:threonine biosynthetic process"/>
    <property type="evidence" value="ECO:0007669"/>
    <property type="project" value="UniProtKB-UniRule"/>
</dbReference>
<dbReference type="Proteomes" id="UP000315995">
    <property type="component" value="Chromosome"/>
</dbReference>
<comment type="catalytic activity">
    <reaction evidence="10">
        <text>O-phospho-L-homoserine + H2O = L-threonine + phosphate</text>
        <dbReference type="Rhea" id="RHEA:10840"/>
        <dbReference type="ChEBI" id="CHEBI:15377"/>
        <dbReference type="ChEBI" id="CHEBI:43474"/>
        <dbReference type="ChEBI" id="CHEBI:57590"/>
        <dbReference type="ChEBI" id="CHEBI:57926"/>
        <dbReference type="EC" id="4.2.3.1"/>
    </reaction>
</comment>
<dbReference type="InterPro" id="IPR000634">
    <property type="entry name" value="Ser/Thr_deHydtase_PyrdxlP-BS"/>
</dbReference>
<dbReference type="InterPro" id="IPR037158">
    <property type="entry name" value="Thr_synth_N_sf"/>
</dbReference>
<dbReference type="OrthoDB" id="9763107at2"/>
<dbReference type="GO" id="GO:0004795">
    <property type="term" value="F:threonine synthase activity"/>
    <property type="evidence" value="ECO:0007669"/>
    <property type="project" value="UniProtKB-UniRule"/>
</dbReference>
<feature type="modified residue" description="N6-(pyridoxal phosphate)lysine" evidence="12">
    <location>
        <position position="105"/>
    </location>
</feature>
<dbReference type="AlphaFoldDB" id="A0A4Y6PRR2"/>
<dbReference type="InterPro" id="IPR001926">
    <property type="entry name" value="TrpB-like_PALP"/>
</dbReference>
<protein>
    <recommendedName>
        <fullName evidence="5 11">Threonine synthase</fullName>
        <ecNumber evidence="4 11">4.2.3.1</ecNumber>
    </recommendedName>
</protein>
<keyword evidence="9 15" id="KW-0456">Lyase</keyword>
<keyword evidence="8 12" id="KW-0663">Pyridoxal phosphate</keyword>
<evidence type="ECO:0000256" key="6">
    <source>
        <dbReference type="ARBA" id="ARBA00022605"/>
    </source>
</evidence>
<keyword evidence="16" id="KW-1185">Reference proteome</keyword>
<evidence type="ECO:0000256" key="11">
    <source>
        <dbReference type="NCBIfam" id="TIGR00260"/>
    </source>
</evidence>
<dbReference type="InterPro" id="IPR051166">
    <property type="entry name" value="Threonine_Synthase"/>
</dbReference>
<evidence type="ECO:0000259" key="13">
    <source>
        <dbReference type="Pfam" id="PF00291"/>
    </source>
</evidence>
<dbReference type="Pfam" id="PF14821">
    <property type="entry name" value="Thr_synth_N"/>
    <property type="match status" value="1"/>
</dbReference>
<keyword evidence="6" id="KW-0028">Amino-acid biosynthesis</keyword>
<evidence type="ECO:0000256" key="7">
    <source>
        <dbReference type="ARBA" id="ARBA00022697"/>
    </source>
</evidence>
<evidence type="ECO:0000256" key="5">
    <source>
        <dbReference type="ARBA" id="ARBA00018679"/>
    </source>
</evidence>
<dbReference type="PANTHER" id="PTHR42690:SF1">
    <property type="entry name" value="THREONINE SYNTHASE-LIKE 2"/>
    <property type="match status" value="1"/>
</dbReference>
<proteinExistence type="inferred from homology"/>
<sequence length="425" mass="46811">MKYLSTRNPDHLVSLSEALRDGLAPDGGLYVPETLPHVDGTKFVGHSHIRYIAEDLLAPFFAGDPLAHDLGDICDETFDFDIPLRDLKDDTALLELFHGPTAAFKDVGAGFLASCFSRLNKGAEEPLTVLVATSGDTGGAVAAAFHGKPNVNVVILYPKGKVSPRQEKQLTCWDGNVRTFGVHGVFDDCQRIVKEAFADEAFRDRINLTSANSINIGRLLPQMTYYAASSVWYRKRHGVEPNYVVPSGNLGNVLACLYARECGMPIGEVVLAVNENKPVVHFLETGEYKGFDTVATVANAMDVGDPSNMERLRHMWPDVDTIRQKISAYQVDDETIRQKIRTGLDDWGQVWDPHTACGVAVREQLDSPHWIVVSTAHPAKFDTVVEPLIEREVTIPDQLAELLDRPDYSSELDPSLDALEAALVD</sequence>
<evidence type="ECO:0000256" key="8">
    <source>
        <dbReference type="ARBA" id="ARBA00022898"/>
    </source>
</evidence>
<evidence type="ECO:0000256" key="1">
    <source>
        <dbReference type="ARBA" id="ARBA00001933"/>
    </source>
</evidence>
<accession>A0A4Y6PRR2</accession>
<name>A0A4Y6PRR2_PERCE</name>
<dbReference type="GO" id="GO:0030170">
    <property type="term" value="F:pyridoxal phosphate binding"/>
    <property type="evidence" value="ECO:0007669"/>
    <property type="project" value="InterPro"/>
</dbReference>
<dbReference type="InterPro" id="IPR036052">
    <property type="entry name" value="TrpB-like_PALP_sf"/>
</dbReference>
<accession>A0A5B8Y2R0</accession>
<dbReference type="InterPro" id="IPR004450">
    <property type="entry name" value="Thr_synthase-like"/>
</dbReference>
<evidence type="ECO:0000259" key="14">
    <source>
        <dbReference type="Pfam" id="PF14821"/>
    </source>
</evidence>
<dbReference type="PANTHER" id="PTHR42690">
    <property type="entry name" value="THREONINE SYNTHASE FAMILY MEMBER"/>
    <property type="match status" value="1"/>
</dbReference>
<evidence type="ECO:0000313" key="16">
    <source>
        <dbReference type="Proteomes" id="UP000315995"/>
    </source>
</evidence>
<evidence type="ECO:0000256" key="2">
    <source>
        <dbReference type="ARBA" id="ARBA00004979"/>
    </source>
</evidence>
<dbReference type="UniPathway" id="UPA00050">
    <property type="reaction ID" value="UER00065"/>
</dbReference>
<comment type="pathway">
    <text evidence="2">Amino-acid biosynthesis; L-threonine biosynthesis; L-threonine from L-aspartate: step 5/5.</text>
</comment>
<keyword evidence="7" id="KW-0791">Threonine biosynthesis</keyword>
<feature type="domain" description="Threonine synthase N-terminal" evidence="14">
    <location>
        <begin position="2"/>
        <end position="78"/>
    </location>
</feature>
<dbReference type="InterPro" id="IPR029144">
    <property type="entry name" value="Thr_synth_N"/>
</dbReference>